<evidence type="ECO:0000256" key="7">
    <source>
        <dbReference type="ARBA" id="ARBA00023157"/>
    </source>
</evidence>
<evidence type="ECO:0000256" key="1">
    <source>
        <dbReference type="ARBA" id="ARBA00006249"/>
    </source>
</evidence>
<evidence type="ECO:0000256" key="6">
    <source>
        <dbReference type="ARBA" id="ARBA00022837"/>
    </source>
</evidence>
<protein>
    <submittedName>
        <fullName evidence="8">Tannase/feruloyl esterase family alpha/beta hydrolase</fullName>
    </submittedName>
</protein>
<name>A0ABW1EZW3_9ACTN</name>
<evidence type="ECO:0000256" key="3">
    <source>
        <dbReference type="ARBA" id="ARBA00022723"/>
    </source>
</evidence>
<keyword evidence="2" id="KW-0719">Serine esterase</keyword>
<dbReference type="GO" id="GO:0016787">
    <property type="term" value="F:hydrolase activity"/>
    <property type="evidence" value="ECO:0007669"/>
    <property type="project" value="UniProtKB-KW"/>
</dbReference>
<dbReference type="Proteomes" id="UP001596067">
    <property type="component" value="Unassembled WGS sequence"/>
</dbReference>
<proteinExistence type="inferred from homology"/>
<dbReference type="InterPro" id="IPR011118">
    <property type="entry name" value="Tannase/feruloyl_esterase"/>
</dbReference>
<comment type="caution">
    <text evidence="8">The sequence shown here is derived from an EMBL/GenBank/DDBJ whole genome shotgun (WGS) entry which is preliminary data.</text>
</comment>
<evidence type="ECO:0000313" key="8">
    <source>
        <dbReference type="EMBL" id="MFC5887219.1"/>
    </source>
</evidence>
<dbReference type="Gene3D" id="3.40.50.1820">
    <property type="entry name" value="alpha/beta hydrolase"/>
    <property type="match status" value="1"/>
</dbReference>
<gene>
    <name evidence="8" type="ORF">ACFP0N_19810</name>
</gene>
<keyword evidence="6" id="KW-0106">Calcium</keyword>
<accession>A0ABW1EZW3</accession>
<evidence type="ECO:0000313" key="9">
    <source>
        <dbReference type="Proteomes" id="UP001596067"/>
    </source>
</evidence>
<reference evidence="9" key="1">
    <citation type="journal article" date="2019" name="Int. J. Syst. Evol. Microbiol.">
        <title>The Global Catalogue of Microorganisms (GCM) 10K type strain sequencing project: providing services to taxonomists for standard genome sequencing and annotation.</title>
        <authorList>
            <consortium name="The Broad Institute Genomics Platform"/>
            <consortium name="The Broad Institute Genome Sequencing Center for Infectious Disease"/>
            <person name="Wu L."/>
            <person name="Ma J."/>
        </authorList>
    </citation>
    <scope>NUCLEOTIDE SEQUENCE [LARGE SCALE GENOMIC DNA]</scope>
    <source>
        <strain evidence="9">CGMCC 4.1469</strain>
    </source>
</reference>
<evidence type="ECO:0000256" key="4">
    <source>
        <dbReference type="ARBA" id="ARBA00022729"/>
    </source>
</evidence>
<dbReference type="EMBL" id="JBHSOD010000024">
    <property type="protein sequence ID" value="MFC5887219.1"/>
    <property type="molecule type" value="Genomic_DNA"/>
</dbReference>
<keyword evidence="5 8" id="KW-0378">Hydrolase</keyword>
<keyword evidence="3" id="KW-0479">Metal-binding</keyword>
<keyword evidence="9" id="KW-1185">Reference proteome</keyword>
<dbReference type="RefSeq" id="WP_313761541.1">
    <property type="nucleotide sequence ID" value="NZ_BAAAVH010000077.1"/>
</dbReference>
<dbReference type="InterPro" id="IPR029058">
    <property type="entry name" value="AB_hydrolase_fold"/>
</dbReference>
<evidence type="ECO:0000256" key="5">
    <source>
        <dbReference type="ARBA" id="ARBA00022801"/>
    </source>
</evidence>
<evidence type="ECO:0000256" key="2">
    <source>
        <dbReference type="ARBA" id="ARBA00022487"/>
    </source>
</evidence>
<keyword evidence="7" id="KW-1015">Disulfide bond</keyword>
<keyword evidence="4" id="KW-0732">Signal</keyword>
<comment type="similarity">
    <text evidence="1">Belongs to the tannase family.</text>
</comment>
<sequence length="426" mass="46252">MLRHLAVAPLLLATALTVPVGTDHGDRCSGVRVPGAEYAVSSCLADLTTAGTALTGHTDDKDWKGLLAETAVLPSGVPGVQVDGYFPDTSTTNTEHGWNHDSQFVIRLPRNWNGGLVVAGPPGTRKQYANDPIISDQVLAKGYAYAATDKGNTGDELYKDGDRPGDAIMEWHRRVAELTVAAKKVARQHYGCSPRVTYAAGLSAGGYLVRWQLEHYPELYTGGIDWNALVFTKEGGLLATLPPALRAYPRLVKGDQSAHDEILAAGYPEGSEKQWGYHYYNQWDLLQRTVREEVDPDYDGAQQGGTPLCLPGTAPGCDTDYDFASRPESVHRTVERISLTGNIKRPLISIQGTLDALTPPATFGDVYDRMVTAAGNAPLHRYVHVPGGTHTDGLVKIDKELYKPMLPSFVAAFNELEAWARPTTRS</sequence>
<organism evidence="8 9">
    <name type="scientific">Kitasatospora aburaviensis</name>
    <dbReference type="NCBI Taxonomy" id="67265"/>
    <lineage>
        <taxon>Bacteria</taxon>
        <taxon>Bacillati</taxon>
        <taxon>Actinomycetota</taxon>
        <taxon>Actinomycetes</taxon>
        <taxon>Kitasatosporales</taxon>
        <taxon>Streptomycetaceae</taxon>
        <taxon>Kitasatospora</taxon>
    </lineage>
</organism>
<dbReference type="SUPFAM" id="SSF53474">
    <property type="entry name" value="alpha/beta-Hydrolases"/>
    <property type="match status" value="1"/>
</dbReference>
<dbReference type="Pfam" id="PF07519">
    <property type="entry name" value="Tannase"/>
    <property type="match status" value="1"/>
</dbReference>